<evidence type="ECO:0000259" key="5">
    <source>
        <dbReference type="PROSITE" id="PS50929"/>
    </source>
</evidence>
<dbReference type="PANTHER" id="PTHR33390">
    <property type="entry name" value="STRESS UP-REGULATED NOD 19 PROTEIN"/>
    <property type="match status" value="1"/>
</dbReference>
<dbReference type="OrthoDB" id="1412409at2759"/>
<gene>
    <name evidence="6" type="ORF">E2562_039161</name>
</gene>
<dbReference type="Proteomes" id="UP000479710">
    <property type="component" value="Unassembled WGS sequence"/>
</dbReference>
<dbReference type="Pfam" id="PF00664">
    <property type="entry name" value="ABC_membrane"/>
    <property type="match status" value="1"/>
</dbReference>
<name>A0A6G1CMB1_9ORYZ</name>
<evidence type="ECO:0000256" key="3">
    <source>
        <dbReference type="ARBA" id="ARBA00023136"/>
    </source>
</evidence>
<sequence length="334" mass="34815">MSGDTVLIQDAMGKKIGKLIQLPVTFLVGFAVAFTQGWLLTLVMLATIPPLIIAGTKAVVVVEQITGSIRTSLAAGVGMGTVMVLLFYVYSLGIWYGAKLILKKEYTGAQVMNVTFAVLTGLLEPTTEATPRAVAVVSMAGEATTSTTSSSAHPPPPAAALPVTRQDIQAAIAKATELRALHAALLQGGASNAGGYVAYGGAGGASRSPSALIRLPPGPSPALSKAAVAEDYPIFTPDGRLLCALFPTYGNGEEAGNEENYIVGMSTCYPKPGSIKVTDGKVLTIVSNYSSDHQHTCVMGLFYILVAEQEQPAPKVLAFMADQQSLNVEVKDEL</sequence>
<evidence type="ECO:0000313" key="6">
    <source>
        <dbReference type="EMBL" id="KAF0901296.1"/>
    </source>
</evidence>
<keyword evidence="3 4" id="KW-0472">Membrane</keyword>
<dbReference type="GO" id="GO:0140359">
    <property type="term" value="F:ABC-type transporter activity"/>
    <property type="evidence" value="ECO:0007669"/>
    <property type="project" value="InterPro"/>
</dbReference>
<dbReference type="PANTHER" id="PTHR33390:SF1">
    <property type="entry name" value="STRESS UP-REGULATED NOD 19 PROTEIN"/>
    <property type="match status" value="1"/>
</dbReference>
<dbReference type="Pfam" id="PF07712">
    <property type="entry name" value="SURNod19"/>
    <property type="match status" value="1"/>
</dbReference>
<dbReference type="InterPro" id="IPR036640">
    <property type="entry name" value="ABC1_TM_sf"/>
</dbReference>
<dbReference type="GO" id="GO:0005524">
    <property type="term" value="F:ATP binding"/>
    <property type="evidence" value="ECO:0007669"/>
    <property type="project" value="InterPro"/>
</dbReference>
<keyword evidence="1 4" id="KW-0812">Transmembrane</keyword>
<feature type="domain" description="ABC transmembrane type-1" evidence="5">
    <location>
        <begin position="1"/>
        <end position="74"/>
    </location>
</feature>
<feature type="transmembrane region" description="Helical" evidence="4">
    <location>
        <begin position="73"/>
        <end position="96"/>
    </location>
</feature>
<keyword evidence="2 4" id="KW-1133">Transmembrane helix</keyword>
<feature type="transmembrane region" description="Helical" evidence="4">
    <location>
        <begin position="24"/>
        <end position="53"/>
    </location>
</feature>
<dbReference type="InterPro" id="IPR011692">
    <property type="entry name" value="Stress_up-reg_Nod19"/>
</dbReference>
<dbReference type="PROSITE" id="PS50929">
    <property type="entry name" value="ABC_TM1F"/>
    <property type="match status" value="1"/>
</dbReference>
<evidence type="ECO:0000256" key="1">
    <source>
        <dbReference type="ARBA" id="ARBA00022692"/>
    </source>
</evidence>
<dbReference type="Gene3D" id="1.20.1560.10">
    <property type="entry name" value="ABC transporter type 1, transmembrane domain"/>
    <property type="match status" value="1"/>
</dbReference>
<dbReference type="SUPFAM" id="SSF90123">
    <property type="entry name" value="ABC transporter transmembrane region"/>
    <property type="match status" value="1"/>
</dbReference>
<dbReference type="InterPro" id="IPR011527">
    <property type="entry name" value="ABC1_TM_dom"/>
</dbReference>
<organism evidence="6 7">
    <name type="scientific">Oryza meyeriana var. granulata</name>
    <dbReference type="NCBI Taxonomy" id="110450"/>
    <lineage>
        <taxon>Eukaryota</taxon>
        <taxon>Viridiplantae</taxon>
        <taxon>Streptophyta</taxon>
        <taxon>Embryophyta</taxon>
        <taxon>Tracheophyta</taxon>
        <taxon>Spermatophyta</taxon>
        <taxon>Magnoliopsida</taxon>
        <taxon>Liliopsida</taxon>
        <taxon>Poales</taxon>
        <taxon>Poaceae</taxon>
        <taxon>BOP clade</taxon>
        <taxon>Oryzoideae</taxon>
        <taxon>Oryzeae</taxon>
        <taxon>Oryzinae</taxon>
        <taxon>Oryza</taxon>
        <taxon>Oryza meyeriana</taxon>
    </lineage>
</organism>
<accession>A0A6G1CMB1</accession>
<evidence type="ECO:0000256" key="4">
    <source>
        <dbReference type="SAM" id="Phobius"/>
    </source>
</evidence>
<dbReference type="AlphaFoldDB" id="A0A6G1CMB1"/>
<evidence type="ECO:0000313" key="7">
    <source>
        <dbReference type="Proteomes" id="UP000479710"/>
    </source>
</evidence>
<protein>
    <recommendedName>
        <fullName evidence="5">ABC transmembrane type-1 domain-containing protein</fullName>
    </recommendedName>
</protein>
<dbReference type="EMBL" id="SPHZ02000009">
    <property type="protein sequence ID" value="KAF0901296.1"/>
    <property type="molecule type" value="Genomic_DNA"/>
</dbReference>
<dbReference type="GO" id="GO:0016020">
    <property type="term" value="C:membrane"/>
    <property type="evidence" value="ECO:0007669"/>
    <property type="project" value="InterPro"/>
</dbReference>
<comment type="caution">
    <text evidence="6">The sequence shown here is derived from an EMBL/GenBank/DDBJ whole genome shotgun (WGS) entry which is preliminary data.</text>
</comment>
<reference evidence="6 7" key="1">
    <citation type="submission" date="2019-11" db="EMBL/GenBank/DDBJ databases">
        <title>Whole genome sequence of Oryza granulata.</title>
        <authorList>
            <person name="Li W."/>
        </authorList>
    </citation>
    <scope>NUCLEOTIDE SEQUENCE [LARGE SCALE GENOMIC DNA]</scope>
    <source>
        <strain evidence="7">cv. Menghai</strain>
        <tissue evidence="6">Leaf</tissue>
    </source>
</reference>
<keyword evidence="7" id="KW-1185">Reference proteome</keyword>
<proteinExistence type="predicted"/>
<evidence type="ECO:0000256" key="2">
    <source>
        <dbReference type="ARBA" id="ARBA00022989"/>
    </source>
</evidence>